<dbReference type="EMBL" id="CBTN010000025">
    <property type="protein sequence ID" value="CDH54825.1"/>
    <property type="molecule type" value="Genomic_DNA"/>
</dbReference>
<keyword evidence="2" id="KW-1185">Reference proteome</keyword>
<evidence type="ECO:0000313" key="1">
    <source>
        <dbReference type="EMBL" id="CDH54825.1"/>
    </source>
</evidence>
<name>A0A068RYI9_9FUNG</name>
<gene>
    <name evidence="1" type="ORF">LCOR_06042.1</name>
</gene>
<dbReference type="AlphaFoldDB" id="A0A068RYI9"/>
<sequence>MHTISYGWDAISAIFHLIELQCTVTKNGSTNSWMEKEAYQQRLLQGLLMNMLDLKWLPMDGYNQAQ</sequence>
<reference evidence="1" key="1">
    <citation type="submission" date="2013-08" db="EMBL/GenBank/DDBJ databases">
        <title>Gene expansion shapes genome architecture in the human pathogen Lichtheimia corymbifera: an evolutionary genomics analysis in the ancient terrestrial Mucorales (Mucoromycotina).</title>
        <authorList>
            <person name="Schwartze V.U."/>
            <person name="Winter S."/>
            <person name="Shelest E."/>
            <person name="Marcet-Houben M."/>
            <person name="Horn F."/>
            <person name="Wehner S."/>
            <person name="Hoffmann K."/>
            <person name="Riege K."/>
            <person name="Sammeth M."/>
            <person name="Nowrousian M."/>
            <person name="Valiante V."/>
            <person name="Linde J."/>
            <person name="Jacobsen I.D."/>
            <person name="Marz M."/>
            <person name="Brakhage A.A."/>
            <person name="Gabaldon T."/>
            <person name="Bocker S."/>
            <person name="Voigt K."/>
        </authorList>
    </citation>
    <scope>NUCLEOTIDE SEQUENCE [LARGE SCALE GENOMIC DNA]</scope>
    <source>
        <strain evidence="1">FSU 9682</strain>
    </source>
</reference>
<dbReference type="VEuPathDB" id="FungiDB:LCOR_06042.1"/>
<organism evidence="1 2">
    <name type="scientific">Lichtheimia corymbifera JMRC:FSU:9682</name>
    <dbReference type="NCBI Taxonomy" id="1263082"/>
    <lineage>
        <taxon>Eukaryota</taxon>
        <taxon>Fungi</taxon>
        <taxon>Fungi incertae sedis</taxon>
        <taxon>Mucoromycota</taxon>
        <taxon>Mucoromycotina</taxon>
        <taxon>Mucoromycetes</taxon>
        <taxon>Mucorales</taxon>
        <taxon>Lichtheimiaceae</taxon>
        <taxon>Lichtheimia</taxon>
    </lineage>
</organism>
<proteinExistence type="predicted"/>
<protein>
    <submittedName>
        <fullName evidence="1">Uncharacterized protein</fullName>
    </submittedName>
</protein>
<accession>A0A068RYI9</accession>
<evidence type="ECO:0000313" key="2">
    <source>
        <dbReference type="Proteomes" id="UP000027586"/>
    </source>
</evidence>
<comment type="caution">
    <text evidence="1">The sequence shown here is derived from an EMBL/GenBank/DDBJ whole genome shotgun (WGS) entry which is preliminary data.</text>
</comment>
<dbReference type="Proteomes" id="UP000027586">
    <property type="component" value="Unassembled WGS sequence"/>
</dbReference>